<sequence length="84" mass="9189">MMTDAISVALPTGFFALHTRLYAFRSVGRKPVIVTFFFLNVCDASTTILPNDNYISISDFGSTLQISNNRPQAIGPTDPLILGH</sequence>
<dbReference type="AlphaFoldDB" id="A0A195C463"/>
<protein>
    <submittedName>
        <fullName evidence="1">Uncharacterized protein</fullName>
    </submittedName>
</protein>
<reference evidence="1 2" key="1">
    <citation type="submission" date="2016-03" db="EMBL/GenBank/DDBJ databases">
        <title>Cyphomyrmex costatus WGS genome.</title>
        <authorList>
            <person name="Nygaard S."/>
            <person name="Hu H."/>
            <person name="Boomsma J."/>
            <person name="Zhang G."/>
        </authorList>
    </citation>
    <scope>NUCLEOTIDE SEQUENCE [LARGE SCALE GENOMIC DNA]</scope>
    <source>
        <strain evidence="1">MS0001</strain>
        <tissue evidence="1">Whole body</tissue>
    </source>
</reference>
<gene>
    <name evidence="1" type="ORF">ALC62_13838</name>
</gene>
<dbReference type="EMBL" id="KQ978292">
    <property type="protein sequence ID" value="KYM95410.1"/>
    <property type="molecule type" value="Genomic_DNA"/>
</dbReference>
<keyword evidence="2" id="KW-1185">Reference proteome</keyword>
<organism evidence="1 2">
    <name type="scientific">Cyphomyrmex costatus</name>
    <dbReference type="NCBI Taxonomy" id="456900"/>
    <lineage>
        <taxon>Eukaryota</taxon>
        <taxon>Metazoa</taxon>
        <taxon>Ecdysozoa</taxon>
        <taxon>Arthropoda</taxon>
        <taxon>Hexapoda</taxon>
        <taxon>Insecta</taxon>
        <taxon>Pterygota</taxon>
        <taxon>Neoptera</taxon>
        <taxon>Endopterygota</taxon>
        <taxon>Hymenoptera</taxon>
        <taxon>Apocrita</taxon>
        <taxon>Aculeata</taxon>
        <taxon>Formicoidea</taxon>
        <taxon>Formicidae</taxon>
        <taxon>Myrmicinae</taxon>
        <taxon>Cyphomyrmex</taxon>
    </lineage>
</organism>
<accession>A0A195C463</accession>
<proteinExistence type="predicted"/>
<name>A0A195C463_9HYME</name>
<dbReference type="Proteomes" id="UP000078542">
    <property type="component" value="Unassembled WGS sequence"/>
</dbReference>
<evidence type="ECO:0000313" key="2">
    <source>
        <dbReference type="Proteomes" id="UP000078542"/>
    </source>
</evidence>
<evidence type="ECO:0000313" key="1">
    <source>
        <dbReference type="EMBL" id="KYM95410.1"/>
    </source>
</evidence>